<evidence type="ECO:0000256" key="8">
    <source>
        <dbReference type="ARBA" id="ARBA00023012"/>
    </source>
</evidence>
<dbReference type="CDD" id="cd00130">
    <property type="entry name" value="PAS"/>
    <property type="match status" value="3"/>
</dbReference>
<feature type="domain" description="PAS" evidence="13">
    <location>
        <begin position="381"/>
        <end position="425"/>
    </location>
</feature>
<dbReference type="CDD" id="cd00082">
    <property type="entry name" value="HisKA"/>
    <property type="match status" value="1"/>
</dbReference>
<keyword evidence="3 9" id="KW-0597">Phosphoprotein</keyword>
<evidence type="ECO:0000313" key="14">
    <source>
        <dbReference type="EMBL" id="KZN55498.1"/>
    </source>
</evidence>
<dbReference type="NCBIfam" id="TIGR00229">
    <property type="entry name" value="sensory_box"/>
    <property type="match status" value="3"/>
</dbReference>
<dbReference type="SUPFAM" id="SSF55874">
    <property type="entry name" value="ATPase domain of HSP90 chaperone/DNA topoisomerase II/histidine kinase"/>
    <property type="match status" value="1"/>
</dbReference>
<evidence type="ECO:0000256" key="1">
    <source>
        <dbReference type="ARBA" id="ARBA00000085"/>
    </source>
</evidence>
<dbReference type="Proteomes" id="UP000076503">
    <property type="component" value="Unassembled WGS sequence"/>
</dbReference>
<evidence type="ECO:0000256" key="10">
    <source>
        <dbReference type="SAM" id="Phobius"/>
    </source>
</evidence>
<dbReference type="SMART" id="SM00091">
    <property type="entry name" value="PAS"/>
    <property type="match status" value="3"/>
</dbReference>
<dbReference type="PROSITE" id="PS50110">
    <property type="entry name" value="RESPONSE_REGULATORY"/>
    <property type="match status" value="1"/>
</dbReference>
<dbReference type="PRINTS" id="PR00344">
    <property type="entry name" value="BCTRLSENSOR"/>
</dbReference>
<evidence type="ECO:0000259" key="12">
    <source>
        <dbReference type="PROSITE" id="PS50110"/>
    </source>
</evidence>
<dbReference type="Pfam" id="PF08448">
    <property type="entry name" value="PAS_4"/>
    <property type="match status" value="1"/>
</dbReference>
<dbReference type="InterPro" id="IPR003661">
    <property type="entry name" value="HisK_dim/P_dom"/>
</dbReference>
<dbReference type="InterPro" id="IPR036890">
    <property type="entry name" value="HATPase_C_sf"/>
</dbReference>
<reference evidence="14 15" key="1">
    <citation type="submission" date="2013-07" db="EMBL/GenBank/DDBJ databases">
        <title>Comparative Genomic and Metabolomic Analysis of Twelve Strains of Pseudoalteromonas luteoviolacea.</title>
        <authorList>
            <person name="Vynne N.G."/>
            <person name="Mansson M."/>
            <person name="Gram L."/>
        </authorList>
    </citation>
    <scope>NUCLEOTIDE SEQUENCE [LARGE SCALE GENOMIC DNA]</scope>
    <source>
        <strain evidence="14 15">H33</strain>
    </source>
</reference>
<keyword evidence="7" id="KW-0067">ATP-binding</keyword>
<feature type="domain" description="Histidine kinase" evidence="11">
    <location>
        <begin position="769"/>
        <end position="987"/>
    </location>
</feature>
<dbReference type="InterPro" id="IPR035965">
    <property type="entry name" value="PAS-like_dom_sf"/>
</dbReference>
<feature type="domain" description="PAS" evidence="13">
    <location>
        <begin position="502"/>
        <end position="572"/>
    </location>
</feature>
<evidence type="ECO:0000256" key="4">
    <source>
        <dbReference type="ARBA" id="ARBA00022679"/>
    </source>
</evidence>
<dbReference type="SUPFAM" id="SSF52172">
    <property type="entry name" value="CheY-like"/>
    <property type="match status" value="1"/>
</dbReference>
<feature type="transmembrane region" description="Helical" evidence="10">
    <location>
        <begin position="291"/>
        <end position="312"/>
    </location>
</feature>
<keyword evidence="6" id="KW-0418">Kinase</keyword>
<evidence type="ECO:0000256" key="6">
    <source>
        <dbReference type="ARBA" id="ARBA00022777"/>
    </source>
</evidence>
<dbReference type="InterPro" id="IPR005467">
    <property type="entry name" value="His_kinase_dom"/>
</dbReference>
<dbReference type="Pfam" id="PF00512">
    <property type="entry name" value="HisKA"/>
    <property type="match status" value="1"/>
</dbReference>
<dbReference type="PANTHER" id="PTHR43065:SF46">
    <property type="entry name" value="C4-DICARBOXYLATE TRANSPORT SENSOR PROTEIN DCTB"/>
    <property type="match status" value="1"/>
</dbReference>
<feature type="domain" description="Response regulatory" evidence="12">
    <location>
        <begin position="1010"/>
        <end position="1121"/>
    </location>
</feature>
<dbReference type="Pfam" id="PF13426">
    <property type="entry name" value="PAS_9"/>
    <property type="match status" value="2"/>
</dbReference>
<dbReference type="Pfam" id="PF02518">
    <property type="entry name" value="HATPase_c"/>
    <property type="match status" value="1"/>
</dbReference>
<comment type="caution">
    <text evidence="14">The sequence shown here is derived from an EMBL/GenBank/DDBJ whole genome shotgun (WGS) entry which is preliminary data.</text>
</comment>
<evidence type="ECO:0000256" key="3">
    <source>
        <dbReference type="ARBA" id="ARBA00022553"/>
    </source>
</evidence>
<protein>
    <recommendedName>
        <fullName evidence="2">histidine kinase</fullName>
        <ecNumber evidence="2">2.7.13.3</ecNumber>
    </recommendedName>
</protein>
<dbReference type="RefSeq" id="WP_063360079.1">
    <property type="nucleotide sequence ID" value="NZ_AUXZ01000013.1"/>
</dbReference>
<dbReference type="SMART" id="SM00387">
    <property type="entry name" value="HATPase_c"/>
    <property type="match status" value="1"/>
</dbReference>
<sequence>MKLRTLILLVMLSCTTVPLIIFHLLNVTSEKQLLRNETIAKLQDVADINHKRITSLLANKKNAVALIKSRTQLRNLLKQTSSKPEHHLVKKIGEIITHAISSSTNIYGIAIYNGYKELVFTSKDDLQSLINTSDLKTDGSLYNVKILFSEESQLLLFIEPIELNEQLIGYIEVAFTNNELQAIVNDYTGLGKSGEIVLASRDTNGDAIFLTPTRNDPSVALSFTVPKSNLEIPITHAINGTNDIFPDYVDYREIPVLAISHHIPETDWGMVVKIDKTEAFKRVEQLNLQSIEIVIGTLCFVSLLSFILISWLTKPFFIIHKALVTAADGKHFSITDKHTIHEIQEVIKSINFMLKQRDLTEQALQSNIDELIKLNNQLDSEAERFKRWKESNFIGIIHSDAKGNILDANTTLLDMIGYTKDDLLNGQIDWKNLTPDKYLPLDLRAVEEANEKGYWTPFEKVYMHKLGHEVPILIGGSIFNKTSQEFIVFIVSLADKYKQMRELERYRGIVENSNDMFAFLDLKYTFITVNEAYLKLHNKNRDEVIGRTVSEILGHPLFDKVKSKIDKALQGETISFKETLFASTPKERKLQVSYIPYHSNDEEIIGFIFKGEDITELESKQKLIELKEAEQKRIIESLLEGIFTTDSRGTILSFNPEAENIFGYKEHEIVGHSIDELTDGVGHHTEKLANYIQSGSSQIINNRLGRDVNAKHKTGYIFPIRISVASMPLTECEELHFIANFQDMSEHEQQAKLINRSSKLESLGNIAGGVAHDFNNILGIILGYTNLLENFSKDTTTSLKAIERACYRGQKLTGNLLTFAKKTPSSPHYVNINELIQKNKKLLEAAMTSKIQLTLNLAANIEQAYLEENLFEDLLLNISINAMHAMPNGGELRISTEQILLPQERMQALELNTPNIIKVSFKDTGIGILPENIDKIFDPFFTTKKETGNGLGLSQCYGFVKASNGAIDVVSQVEKGTEFTVYFPSVTKKPTSVPPTVTDQPLILPEAIKTLLIVDDEEDIRYLIKSFLESTHVQVIEACDAQEGLSILQQQSVDFVVSDVIMPNSDGIEFIQSALTIQNNLHYLFISGFIDCEDTEHLTTDKILYKPFNKQQLIKKILDVTK</sequence>
<dbReference type="PROSITE" id="PS50112">
    <property type="entry name" value="PAS"/>
    <property type="match status" value="3"/>
</dbReference>
<keyword evidence="8" id="KW-0902">Two-component regulatory system</keyword>
<dbReference type="Pfam" id="PF00072">
    <property type="entry name" value="Response_reg"/>
    <property type="match status" value="1"/>
</dbReference>
<feature type="transmembrane region" description="Helical" evidence="10">
    <location>
        <begin position="6"/>
        <end position="25"/>
    </location>
</feature>
<evidence type="ECO:0000256" key="9">
    <source>
        <dbReference type="PROSITE-ProRule" id="PRU00169"/>
    </source>
</evidence>
<dbReference type="InterPro" id="IPR000014">
    <property type="entry name" value="PAS"/>
</dbReference>
<comment type="catalytic activity">
    <reaction evidence="1">
        <text>ATP + protein L-histidine = ADP + protein N-phospho-L-histidine.</text>
        <dbReference type="EC" id="2.7.13.3"/>
    </reaction>
</comment>
<feature type="domain" description="PAS" evidence="13">
    <location>
        <begin position="627"/>
        <end position="673"/>
    </location>
</feature>
<dbReference type="Gene3D" id="1.10.287.130">
    <property type="match status" value="1"/>
</dbReference>
<dbReference type="InterPro" id="IPR013656">
    <property type="entry name" value="PAS_4"/>
</dbReference>
<feature type="modified residue" description="4-aspartylphosphate" evidence="9">
    <location>
        <position position="1059"/>
    </location>
</feature>
<evidence type="ECO:0000256" key="2">
    <source>
        <dbReference type="ARBA" id="ARBA00012438"/>
    </source>
</evidence>
<evidence type="ECO:0000256" key="5">
    <source>
        <dbReference type="ARBA" id="ARBA00022741"/>
    </source>
</evidence>
<dbReference type="InterPro" id="IPR011006">
    <property type="entry name" value="CheY-like_superfamily"/>
</dbReference>
<evidence type="ECO:0000256" key="7">
    <source>
        <dbReference type="ARBA" id="ARBA00022840"/>
    </source>
</evidence>
<accession>A0A167GIT7</accession>
<dbReference type="SUPFAM" id="SSF47384">
    <property type="entry name" value="Homodimeric domain of signal transducing histidine kinase"/>
    <property type="match status" value="1"/>
</dbReference>
<gene>
    <name evidence="14" type="ORF">N476_07150</name>
</gene>
<keyword evidence="10" id="KW-0812">Transmembrane</keyword>
<dbReference type="PROSITE" id="PS50109">
    <property type="entry name" value="HIS_KIN"/>
    <property type="match status" value="1"/>
</dbReference>
<dbReference type="EC" id="2.7.13.3" evidence="2"/>
<keyword evidence="5" id="KW-0547">Nucleotide-binding</keyword>
<evidence type="ECO:0000259" key="11">
    <source>
        <dbReference type="PROSITE" id="PS50109"/>
    </source>
</evidence>
<organism evidence="14 15">
    <name type="scientific">Pseudoalteromonas luteoviolacea H33</name>
    <dbReference type="NCBI Taxonomy" id="1365251"/>
    <lineage>
        <taxon>Bacteria</taxon>
        <taxon>Pseudomonadati</taxon>
        <taxon>Pseudomonadota</taxon>
        <taxon>Gammaproteobacteria</taxon>
        <taxon>Alteromonadales</taxon>
        <taxon>Pseudoalteromonadaceae</taxon>
        <taxon>Pseudoalteromonas</taxon>
    </lineage>
</organism>
<dbReference type="InterPro" id="IPR004358">
    <property type="entry name" value="Sig_transdc_His_kin-like_C"/>
</dbReference>
<dbReference type="GO" id="GO:0005524">
    <property type="term" value="F:ATP binding"/>
    <property type="evidence" value="ECO:0007669"/>
    <property type="project" value="UniProtKB-KW"/>
</dbReference>
<name>A0A167GIT7_9GAMM</name>
<dbReference type="SUPFAM" id="SSF55785">
    <property type="entry name" value="PYP-like sensor domain (PAS domain)"/>
    <property type="match status" value="3"/>
</dbReference>
<dbReference type="InterPro" id="IPR003594">
    <property type="entry name" value="HATPase_dom"/>
</dbReference>
<proteinExistence type="predicted"/>
<dbReference type="OrthoDB" id="9772100at2"/>
<dbReference type="Gene3D" id="3.30.565.10">
    <property type="entry name" value="Histidine kinase-like ATPase, C-terminal domain"/>
    <property type="match status" value="1"/>
</dbReference>
<dbReference type="InterPro" id="IPR001789">
    <property type="entry name" value="Sig_transdc_resp-reg_receiver"/>
</dbReference>
<dbReference type="AlphaFoldDB" id="A0A167GIT7"/>
<dbReference type="Gene3D" id="3.30.450.20">
    <property type="entry name" value="PAS domain"/>
    <property type="match status" value="4"/>
</dbReference>
<keyword evidence="10" id="KW-1133">Transmembrane helix</keyword>
<evidence type="ECO:0000259" key="13">
    <source>
        <dbReference type="PROSITE" id="PS50112"/>
    </source>
</evidence>
<keyword evidence="10" id="KW-0472">Membrane</keyword>
<dbReference type="GO" id="GO:0000155">
    <property type="term" value="F:phosphorelay sensor kinase activity"/>
    <property type="evidence" value="ECO:0007669"/>
    <property type="project" value="InterPro"/>
</dbReference>
<dbReference type="SMART" id="SM00388">
    <property type="entry name" value="HisKA"/>
    <property type="match status" value="1"/>
</dbReference>
<dbReference type="SMART" id="SM00448">
    <property type="entry name" value="REC"/>
    <property type="match status" value="1"/>
</dbReference>
<dbReference type="EMBL" id="AUXZ01000013">
    <property type="protein sequence ID" value="KZN55498.1"/>
    <property type="molecule type" value="Genomic_DNA"/>
</dbReference>
<dbReference type="InterPro" id="IPR036097">
    <property type="entry name" value="HisK_dim/P_sf"/>
</dbReference>
<dbReference type="Gene3D" id="3.40.50.2300">
    <property type="match status" value="1"/>
</dbReference>
<keyword evidence="4" id="KW-0808">Transferase</keyword>
<dbReference type="PATRIC" id="fig|1365251.3.peg.299"/>
<dbReference type="PANTHER" id="PTHR43065">
    <property type="entry name" value="SENSOR HISTIDINE KINASE"/>
    <property type="match status" value="1"/>
</dbReference>
<evidence type="ECO:0000313" key="15">
    <source>
        <dbReference type="Proteomes" id="UP000076503"/>
    </source>
</evidence>